<dbReference type="OrthoDB" id="9805337at2"/>
<dbReference type="Pfam" id="PF01266">
    <property type="entry name" value="DAO"/>
    <property type="match status" value="1"/>
</dbReference>
<evidence type="ECO:0000313" key="7">
    <source>
        <dbReference type="Proteomes" id="UP000239047"/>
    </source>
</evidence>
<evidence type="ECO:0000313" key="6">
    <source>
        <dbReference type="EMBL" id="PPA72292.1"/>
    </source>
</evidence>
<dbReference type="Gene3D" id="3.30.9.10">
    <property type="entry name" value="D-Amino Acid Oxidase, subunit A, domain 2"/>
    <property type="match status" value="1"/>
</dbReference>
<dbReference type="AlphaFoldDB" id="A0A2S5GGW8"/>
<evidence type="ECO:0000256" key="4">
    <source>
        <dbReference type="ARBA" id="ARBA00023002"/>
    </source>
</evidence>
<dbReference type="InterPro" id="IPR006076">
    <property type="entry name" value="FAD-dep_OxRdtase"/>
</dbReference>
<dbReference type="SUPFAM" id="SSF51905">
    <property type="entry name" value="FAD/NAD(P)-binding domain"/>
    <property type="match status" value="1"/>
</dbReference>
<dbReference type="PANTHER" id="PTHR13847">
    <property type="entry name" value="SARCOSINE DEHYDROGENASE-RELATED"/>
    <property type="match status" value="1"/>
</dbReference>
<comment type="similarity">
    <text evidence="2">Belongs to the DadA oxidoreductase family.</text>
</comment>
<dbReference type="GO" id="GO:0005737">
    <property type="term" value="C:cytoplasm"/>
    <property type="evidence" value="ECO:0007669"/>
    <property type="project" value="TreeGrafter"/>
</dbReference>
<evidence type="ECO:0000256" key="2">
    <source>
        <dbReference type="ARBA" id="ARBA00009410"/>
    </source>
</evidence>
<dbReference type="Proteomes" id="UP000239047">
    <property type="component" value="Unassembled WGS sequence"/>
</dbReference>
<organism evidence="6 7">
    <name type="scientific">Jeotgalibacillus proteolyticus</name>
    <dbReference type="NCBI Taxonomy" id="2082395"/>
    <lineage>
        <taxon>Bacteria</taxon>
        <taxon>Bacillati</taxon>
        <taxon>Bacillota</taxon>
        <taxon>Bacilli</taxon>
        <taxon>Bacillales</taxon>
        <taxon>Caryophanaceae</taxon>
        <taxon>Jeotgalibacillus</taxon>
    </lineage>
</organism>
<protein>
    <submittedName>
        <fullName evidence="6">FAD-dependent oxidoreductase</fullName>
    </submittedName>
</protein>
<dbReference type="GO" id="GO:0016491">
    <property type="term" value="F:oxidoreductase activity"/>
    <property type="evidence" value="ECO:0007669"/>
    <property type="project" value="UniProtKB-KW"/>
</dbReference>
<dbReference type="EMBL" id="PREZ01000001">
    <property type="protein sequence ID" value="PPA72292.1"/>
    <property type="molecule type" value="Genomic_DNA"/>
</dbReference>
<evidence type="ECO:0000256" key="1">
    <source>
        <dbReference type="ARBA" id="ARBA00001974"/>
    </source>
</evidence>
<feature type="domain" description="FAD dependent oxidoreductase" evidence="5">
    <location>
        <begin position="4"/>
        <end position="351"/>
    </location>
</feature>
<comment type="caution">
    <text evidence="6">The sequence shown here is derived from an EMBL/GenBank/DDBJ whole genome shotgun (WGS) entry which is preliminary data.</text>
</comment>
<gene>
    <name evidence="6" type="ORF">C4B60_02645</name>
</gene>
<keyword evidence="4" id="KW-0560">Oxidoreductase</keyword>
<comment type="cofactor">
    <cofactor evidence="1">
        <name>FAD</name>
        <dbReference type="ChEBI" id="CHEBI:57692"/>
    </cofactor>
</comment>
<sequence>MKSIIIIGGGILGASTAYHLAGKGVSVALVDRFDKGKATDAAAGIVCPWLSQRRNQAWYQLAKKGANYYDTLIKMLKEDGEEETGYKKVGALSLHNDVIKLDKMEQRACKKREDAPEMGTISKLSSEGTKEIFPLLADHYSSLYVSGAARVDGRRLCQSLIRAAERKGVQFIKGDAELFSHSNGRAGVRINKEQIAADVIIVTAGAWAGDLLMPLGVDIAMSSQKAQIVHLKTQDELNERYPVIMPPNDQYLVPFGKNKVVIGATHENDRGFDTRVTAGGMHEILEKALDAAPGLINAEITETRVGHRPFTPGFLPVIGEIPGFKDLFFANGLGASGLTTGPFLGLQLAKLALKEELDIEIGLYPVEGAIRK</sequence>
<keyword evidence="7" id="KW-1185">Reference proteome</keyword>
<proteinExistence type="inferred from homology"/>
<dbReference type="Gene3D" id="3.50.50.60">
    <property type="entry name" value="FAD/NAD(P)-binding domain"/>
    <property type="match status" value="1"/>
</dbReference>
<evidence type="ECO:0000256" key="3">
    <source>
        <dbReference type="ARBA" id="ARBA00022630"/>
    </source>
</evidence>
<dbReference type="SUPFAM" id="SSF54373">
    <property type="entry name" value="FAD-linked reductases, C-terminal domain"/>
    <property type="match status" value="1"/>
</dbReference>
<accession>A0A2S5GGW8</accession>
<name>A0A2S5GGW8_9BACL</name>
<dbReference type="PANTHER" id="PTHR13847:SF286">
    <property type="entry name" value="D-AMINO ACID DEHYDROGENASE"/>
    <property type="match status" value="1"/>
</dbReference>
<keyword evidence="3" id="KW-0285">Flavoprotein</keyword>
<reference evidence="6 7" key="1">
    <citation type="submission" date="2018-02" db="EMBL/GenBank/DDBJ databases">
        <title>Jeotgalibacillus proteolyticum sp. nov. a protease producing bacterium isolated from ocean sediments of Laizhou Bay.</title>
        <authorList>
            <person name="Li Y."/>
        </authorList>
    </citation>
    <scope>NUCLEOTIDE SEQUENCE [LARGE SCALE GENOMIC DNA]</scope>
    <source>
        <strain evidence="6 7">22-7</strain>
    </source>
</reference>
<evidence type="ECO:0000259" key="5">
    <source>
        <dbReference type="Pfam" id="PF01266"/>
    </source>
</evidence>
<dbReference type="RefSeq" id="WP_104056442.1">
    <property type="nucleotide sequence ID" value="NZ_PREZ01000001.1"/>
</dbReference>
<dbReference type="InterPro" id="IPR036188">
    <property type="entry name" value="FAD/NAD-bd_sf"/>
</dbReference>